<feature type="region of interest" description="Disordered" evidence="1">
    <location>
        <begin position="412"/>
        <end position="431"/>
    </location>
</feature>
<proteinExistence type="predicted"/>
<dbReference type="AlphaFoldDB" id="A0A388LC33"/>
<evidence type="ECO:0000313" key="3">
    <source>
        <dbReference type="EMBL" id="GBG79887.1"/>
    </source>
</evidence>
<sequence length="1111" mass="126695">MRTLIRKQRAHRRLDSMLFYSGAMLQLTDQHLRQVRWAQLNQPPSSASLPPLCMERKQSEGTLPRVEDTDMGVLMEEEKETEQQRRVMQEGKGACAAQEQMKSVPQLTWADKLRHPLQGQALTIQRGQGSPRTGKLEIPLDGLLQARAFFMTKFLLPSETKVVTQGGKQVMVKAYPDHGIASRDEIYTKHASNWVFHDDAAFKSVNDKARWIGRRLEILKNSAHLARDHFLVQPVTNNLFTVLALHEADKKVMDGWKRLRCERSEVRIHPWVPQRRLGPEEKRAQLMRDFHWVEFRHIPVEIQTAFVYDFGLLYDIVAFIDPLPSYVAKRDDYLMLALDFPPGQPFSLDDVIPPTVLPMGEEMEVAAGCKGPGEEVQLQEGGLQEDRMVEVDPFQPAFAPEPMEVDPLPENARAAPEGVPCEEGEEEGIPPQHLPVEQKLVEIADWLMTNLQAKYGPLTDFWDRTYRELFPMLDSSAALKGVLQNGLQSGIKWTEAWHRVASIVLARFQPPPAPHPAAAEETKVSNQTEGSILQSPVLPPGLAPSDLDEDAPLDLVRRKKLRHLIEMGQDTGPLSQEATLLLPVRKKNRKWEVGLTPVDHGKIKGVTLQGWSSFWAGHCKSEAAAGILRMQLDTHIAESMPPGAQATAPLEIEFKRAFQRDTLIRYDPDKDAGLRWLTLPQLLDMQAVKTRASESSRGAYGWKWVVQGIYKVGHLWDEIRRDWRRDEELLESLQGRMKRQQRLKELREAIPPHWIEMFTKDEITPGQWVKMKGDPRPASIYRVERVLDGRRLRVTCWRVDTGYEGLGEPLQEAEPGDGQKELQISTDGIETVSEAYKGQSSSEIRVVHSLDHGYNWTRPRPMFTEPGSFTKNQLLRSIRGEWLLPLYYTPGGAEAHSLQYSAIKRSKDGGFTWDEGTMMRGTKGKLVQPSVVRLRHDGILVAYFRSRGADYIYESRSFDDGYTWTKPRRTKLPNNNSGIQALVLSNGHLVIVFNNIRGPHGRWPLSIALSEDEGETWPFVRDLEPWVPDRGDQRLNEDFSLLDWDDDEPGVISAEYSYPSVVQSHVDDLLHISYTWRRKTIRHVRVTEDWIRRGSTVGEYQGGREMDDEAT</sequence>
<dbReference type="Proteomes" id="UP000265515">
    <property type="component" value="Unassembled WGS sequence"/>
</dbReference>
<dbReference type="CDD" id="cd15482">
    <property type="entry name" value="Sialidase_non-viral"/>
    <property type="match status" value="1"/>
</dbReference>
<keyword evidence="4" id="KW-1185">Reference proteome</keyword>
<reference evidence="3 4" key="1">
    <citation type="journal article" date="2018" name="Cell">
        <title>The Chara Genome: Secondary Complexity and Implications for Plant Terrestrialization.</title>
        <authorList>
            <person name="Nishiyama T."/>
            <person name="Sakayama H."/>
            <person name="Vries J.D."/>
            <person name="Buschmann H."/>
            <person name="Saint-Marcoux D."/>
            <person name="Ullrich K.K."/>
            <person name="Haas F.B."/>
            <person name="Vanderstraeten L."/>
            <person name="Becker D."/>
            <person name="Lang D."/>
            <person name="Vosolsobe S."/>
            <person name="Rombauts S."/>
            <person name="Wilhelmsson P.K.I."/>
            <person name="Janitza P."/>
            <person name="Kern R."/>
            <person name="Heyl A."/>
            <person name="Rumpler F."/>
            <person name="Villalobos L.I.A.C."/>
            <person name="Clay J.M."/>
            <person name="Skokan R."/>
            <person name="Toyoda A."/>
            <person name="Suzuki Y."/>
            <person name="Kagoshima H."/>
            <person name="Schijlen E."/>
            <person name="Tajeshwar N."/>
            <person name="Catarino B."/>
            <person name="Hetherington A.J."/>
            <person name="Saltykova A."/>
            <person name="Bonnot C."/>
            <person name="Breuninger H."/>
            <person name="Symeonidi A."/>
            <person name="Radhakrishnan G.V."/>
            <person name="Van Nieuwerburgh F."/>
            <person name="Deforce D."/>
            <person name="Chang C."/>
            <person name="Karol K.G."/>
            <person name="Hedrich R."/>
            <person name="Ulvskov P."/>
            <person name="Glockner G."/>
            <person name="Delwiche C.F."/>
            <person name="Petrasek J."/>
            <person name="Van de Peer Y."/>
            <person name="Friml J."/>
            <person name="Beilby M."/>
            <person name="Dolan L."/>
            <person name="Kohara Y."/>
            <person name="Sugano S."/>
            <person name="Fujiyama A."/>
            <person name="Delaux P.-M."/>
            <person name="Quint M."/>
            <person name="TheiBen G."/>
            <person name="Hagemann M."/>
            <person name="Harholt J."/>
            <person name="Dunand C."/>
            <person name="Zachgo S."/>
            <person name="Langdale J."/>
            <person name="Maumus F."/>
            <person name="Straeten D.V.D."/>
            <person name="Gould S.B."/>
            <person name="Rensing S.A."/>
        </authorList>
    </citation>
    <scope>NUCLEOTIDE SEQUENCE [LARGE SCALE GENOMIC DNA]</scope>
    <source>
        <strain evidence="3 4">S276</strain>
    </source>
</reference>
<feature type="region of interest" description="Disordered" evidence="1">
    <location>
        <begin position="512"/>
        <end position="549"/>
    </location>
</feature>
<dbReference type="PANTHER" id="PTHR43752">
    <property type="entry name" value="BNR/ASP-BOX REPEAT FAMILY PROTEIN"/>
    <property type="match status" value="1"/>
</dbReference>
<accession>A0A388LC33</accession>
<dbReference type="InterPro" id="IPR036278">
    <property type="entry name" value="Sialidase_sf"/>
</dbReference>
<gene>
    <name evidence="3" type="ORF">CBR_g30152</name>
</gene>
<dbReference type="PANTHER" id="PTHR43752:SF2">
    <property type="entry name" value="BNR_ASP-BOX REPEAT FAMILY PROTEIN"/>
    <property type="match status" value="1"/>
</dbReference>
<name>A0A388LC33_CHABU</name>
<evidence type="ECO:0000256" key="1">
    <source>
        <dbReference type="SAM" id="MobiDB-lite"/>
    </source>
</evidence>
<feature type="compositionally biased region" description="Polar residues" evidence="1">
    <location>
        <begin position="524"/>
        <end position="534"/>
    </location>
</feature>
<feature type="domain" description="Sialidase" evidence="2">
    <location>
        <begin position="832"/>
        <end position="1065"/>
    </location>
</feature>
<dbReference type="InterPro" id="IPR011040">
    <property type="entry name" value="Sialidase"/>
</dbReference>
<evidence type="ECO:0000259" key="2">
    <source>
        <dbReference type="Pfam" id="PF13088"/>
    </source>
</evidence>
<dbReference type="SUPFAM" id="SSF50939">
    <property type="entry name" value="Sialidases"/>
    <property type="match status" value="1"/>
</dbReference>
<dbReference type="OrthoDB" id="504663at2759"/>
<comment type="caution">
    <text evidence="3">The sequence shown here is derived from an EMBL/GenBank/DDBJ whole genome shotgun (WGS) entry which is preliminary data.</text>
</comment>
<evidence type="ECO:0000313" key="4">
    <source>
        <dbReference type="Proteomes" id="UP000265515"/>
    </source>
</evidence>
<dbReference type="Pfam" id="PF13088">
    <property type="entry name" value="BNR_2"/>
    <property type="match status" value="1"/>
</dbReference>
<protein>
    <recommendedName>
        <fullName evidence="2">Sialidase domain-containing protein</fullName>
    </recommendedName>
</protein>
<dbReference type="EMBL" id="BFEA01000331">
    <property type="protein sequence ID" value="GBG79887.1"/>
    <property type="molecule type" value="Genomic_DNA"/>
</dbReference>
<dbReference type="Gramene" id="GBG79887">
    <property type="protein sequence ID" value="GBG79887"/>
    <property type="gene ID" value="CBR_g30152"/>
</dbReference>
<dbReference type="Gene3D" id="2.120.10.10">
    <property type="match status" value="1"/>
</dbReference>
<organism evidence="3 4">
    <name type="scientific">Chara braunii</name>
    <name type="common">Braun's stonewort</name>
    <dbReference type="NCBI Taxonomy" id="69332"/>
    <lineage>
        <taxon>Eukaryota</taxon>
        <taxon>Viridiplantae</taxon>
        <taxon>Streptophyta</taxon>
        <taxon>Charophyceae</taxon>
        <taxon>Charales</taxon>
        <taxon>Characeae</taxon>
        <taxon>Chara</taxon>
    </lineage>
</organism>